<sequence length="690" mass="76665">MDKAERLRLLFEDDNLLLSSNTGLHQEPATTPEQSPPAEANSPGQAQNSCPFHADSCSVSVNDNCTEPVESKHRVPENNSNTRESPVVETEIETSAASLAQYFCPLLAISRLPYKYIQDEQSDSIAKRFFDQGKFWQRHWDLYYIIPPEDISPRPLLLVPAVQVQRLMNEINDAFHTELTLPMDPNLGLFLPFQEDGTPQPQFLGQCASKETKEQLEASIPRPLSEHGDENAPVADSSEAGGSLAAFREKIQAGVNAARNKSKEQGRKKRIQRYLEWTRSLKRTQCYLGLRPRRPQGLQRPVLSENAAQEEIQRAEREYGLACGAILLPLQLNEPAPFPFASEPIFICVDIESNERCHEQITEIGISTLDTLDLVGVAPGEGGKNWIDWIRSRHFRIKERAHIVNKEYVSGCPNSFEFGQSEFISLKSAAKTVDQCFQPPYSAHVPPQIKTRKQNGQEASVTLDNIIGEHKLRPRNIVLVGHDIDNDIAYLRNLGCTLFTKAATRPQKSPAANTGGGFHASQPTLLEALDTVTLFQVLKRDTCPRSLGVVLADLGLVGWNLHNAGNDARYTLEAMIRIGLTSRLVLDGDKQHSVTGSSNWALGSQAFKGGKSNFDIHVDAVATAYDSAWKAEVERRVAQSVAESEMRIREECKIWEIATGWEGDEANDDDVDGVTQEELHSARKAGSKGK</sequence>
<feature type="region of interest" description="Disordered" evidence="1">
    <location>
        <begin position="17"/>
        <end position="49"/>
    </location>
</feature>
<accession>A0A0F4YNG4</accession>
<feature type="region of interest" description="Disordered" evidence="1">
    <location>
        <begin position="68"/>
        <end position="87"/>
    </location>
</feature>
<feature type="domain" description="Gfd2/YDR514C-like C-terminal" evidence="2">
    <location>
        <begin position="345"/>
        <end position="578"/>
    </location>
</feature>
<dbReference type="RefSeq" id="XP_013326242.1">
    <property type="nucleotide sequence ID" value="XM_013470788.1"/>
</dbReference>
<feature type="region of interest" description="Disordered" evidence="1">
    <location>
        <begin position="663"/>
        <end position="690"/>
    </location>
</feature>
<evidence type="ECO:0000259" key="2">
    <source>
        <dbReference type="Pfam" id="PF21762"/>
    </source>
</evidence>
<dbReference type="Pfam" id="PF21762">
    <property type="entry name" value="DEDDh_C"/>
    <property type="match status" value="1"/>
</dbReference>
<comment type="caution">
    <text evidence="3">The sequence shown here is derived from an EMBL/GenBank/DDBJ whole genome shotgun (WGS) entry which is preliminary data.</text>
</comment>
<feature type="compositionally biased region" description="Acidic residues" evidence="1">
    <location>
        <begin position="663"/>
        <end position="672"/>
    </location>
</feature>
<evidence type="ECO:0000313" key="3">
    <source>
        <dbReference type="EMBL" id="KKA19630.1"/>
    </source>
</evidence>
<dbReference type="GeneID" id="25318683"/>
<dbReference type="EMBL" id="LASV01000332">
    <property type="protein sequence ID" value="KKA19630.1"/>
    <property type="molecule type" value="Genomic_DNA"/>
</dbReference>
<dbReference type="InterPro" id="IPR048519">
    <property type="entry name" value="Gfd2/YDR514C-like_C"/>
</dbReference>
<evidence type="ECO:0000256" key="1">
    <source>
        <dbReference type="SAM" id="MobiDB-lite"/>
    </source>
</evidence>
<dbReference type="InterPro" id="IPR040151">
    <property type="entry name" value="Gfd2/YDR514C-like"/>
</dbReference>
<gene>
    <name evidence="3" type="ORF">T310_6381</name>
</gene>
<protein>
    <submittedName>
        <fullName evidence="3">QDE-2-interacting protein</fullName>
    </submittedName>
</protein>
<evidence type="ECO:0000313" key="4">
    <source>
        <dbReference type="Proteomes" id="UP000053958"/>
    </source>
</evidence>
<dbReference type="SUPFAM" id="SSF53098">
    <property type="entry name" value="Ribonuclease H-like"/>
    <property type="match status" value="1"/>
</dbReference>
<dbReference type="GO" id="GO:0003676">
    <property type="term" value="F:nucleic acid binding"/>
    <property type="evidence" value="ECO:0007669"/>
    <property type="project" value="InterPro"/>
</dbReference>
<dbReference type="Gene3D" id="3.30.420.10">
    <property type="entry name" value="Ribonuclease H-like superfamily/Ribonuclease H"/>
    <property type="match status" value="1"/>
</dbReference>
<dbReference type="STRING" id="1408163.A0A0F4YNG4"/>
<reference evidence="3 4" key="1">
    <citation type="submission" date="2015-04" db="EMBL/GenBank/DDBJ databases">
        <authorList>
            <person name="Heijne W.H."/>
            <person name="Fedorova N.D."/>
            <person name="Nierman W.C."/>
            <person name="Vollebregt A.W."/>
            <person name="Zhao Z."/>
            <person name="Wu L."/>
            <person name="Kumar M."/>
            <person name="Stam H."/>
            <person name="van den Berg M.A."/>
            <person name="Pel H.J."/>
        </authorList>
    </citation>
    <scope>NUCLEOTIDE SEQUENCE [LARGE SCALE GENOMIC DNA]</scope>
    <source>
        <strain evidence="3 4">CBS 393.64</strain>
    </source>
</reference>
<dbReference type="PANTHER" id="PTHR28083">
    <property type="entry name" value="GOOD FOR FULL DBP5 ACTIVITY PROTEIN 2"/>
    <property type="match status" value="1"/>
</dbReference>
<feature type="compositionally biased region" description="Polar residues" evidence="1">
    <location>
        <begin position="22"/>
        <end position="33"/>
    </location>
</feature>
<feature type="region of interest" description="Disordered" evidence="1">
    <location>
        <begin position="210"/>
        <end position="240"/>
    </location>
</feature>
<keyword evidence="4" id="KW-1185">Reference proteome</keyword>
<dbReference type="InterPro" id="IPR012337">
    <property type="entry name" value="RNaseH-like_sf"/>
</dbReference>
<organism evidence="3 4">
    <name type="scientific">Rasamsonia emersonii (strain ATCC 16479 / CBS 393.64 / IMI 116815)</name>
    <dbReference type="NCBI Taxonomy" id="1408163"/>
    <lineage>
        <taxon>Eukaryota</taxon>
        <taxon>Fungi</taxon>
        <taxon>Dikarya</taxon>
        <taxon>Ascomycota</taxon>
        <taxon>Pezizomycotina</taxon>
        <taxon>Eurotiomycetes</taxon>
        <taxon>Eurotiomycetidae</taxon>
        <taxon>Eurotiales</taxon>
        <taxon>Trichocomaceae</taxon>
        <taxon>Rasamsonia</taxon>
    </lineage>
</organism>
<dbReference type="InterPro" id="IPR036397">
    <property type="entry name" value="RNaseH_sf"/>
</dbReference>
<dbReference type="PANTHER" id="PTHR28083:SF1">
    <property type="entry name" value="GOOD FOR FULL DBP5 ACTIVITY PROTEIN 2"/>
    <property type="match status" value="1"/>
</dbReference>
<dbReference type="GO" id="GO:0005634">
    <property type="term" value="C:nucleus"/>
    <property type="evidence" value="ECO:0007669"/>
    <property type="project" value="TreeGrafter"/>
</dbReference>
<dbReference type="OrthoDB" id="5953249at2759"/>
<name>A0A0F4YNG4_RASE3</name>
<dbReference type="AlphaFoldDB" id="A0A0F4YNG4"/>
<proteinExistence type="predicted"/>
<dbReference type="Proteomes" id="UP000053958">
    <property type="component" value="Unassembled WGS sequence"/>
</dbReference>